<evidence type="ECO:0000256" key="10">
    <source>
        <dbReference type="ARBA" id="ARBA00023006"/>
    </source>
</evidence>
<dbReference type="SUPFAM" id="SSF50978">
    <property type="entry name" value="WD40 repeat-like"/>
    <property type="match status" value="1"/>
</dbReference>
<evidence type="ECO:0000256" key="4">
    <source>
        <dbReference type="ARBA" id="ARBA00022448"/>
    </source>
</evidence>
<evidence type="ECO:0000313" key="15">
    <source>
        <dbReference type="Proteomes" id="UP001212152"/>
    </source>
</evidence>
<dbReference type="Gene3D" id="2.130.10.10">
    <property type="entry name" value="YVTN repeat-like/Quinoprotein amine dehydrogenase"/>
    <property type="match status" value="1"/>
</dbReference>
<dbReference type="GO" id="GO:0034045">
    <property type="term" value="C:phagophore assembly site membrane"/>
    <property type="evidence" value="ECO:0007669"/>
    <property type="project" value="UniProtKB-SubCell"/>
</dbReference>
<evidence type="ECO:0000256" key="5">
    <source>
        <dbReference type="ARBA" id="ARBA00022554"/>
    </source>
</evidence>
<protein>
    <recommendedName>
        <fullName evidence="13">Autophagy-related protein 18</fullName>
    </recommendedName>
</protein>
<evidence type="ECO:0000256" key="9">
    <source>
        <dbReference type="ARBA" id="ARBA00022927"/>
    </source>
</evidence>
<keyword evidence="6" id="KW-0853">WD repeat</keyword>
<evidence type="ECO:0000256" key="8">
    <source>
        <dbReference type="ARBA" id="ARBA00022753"/>
    </source>
</evidence>
<evidence type="ECO:0000256" key="7">
    <source>
        <dbReference type="ARBA" id="ARBA00022737"/>
    </source>
</evidence>
<dbReference type="InterPro" id="IPR048720">
    <property type="entry name" value="PROPPIN"/>
</dbReference>
<keyword evidence="15" id="KW-1185">Reference proteome</keyword>
<proteinExistence type="inferred from homology"/>
<keyword evidence="4" id="KW-0813">Transport</keyword>
<organism evidence="14 15">
    <name type="scientific">Geranomyces variabilis</name>
    <dbReference type="NCBI Taxonomy" id="109894"/>
    <lineage>
        <taxon>Eukaryota</taxon>
        <taxon>Fungi</taxon>
        <taxon>Fungi incertae sedis</taxon>
        <taxon>Chytridiomycota</taxon>
        <taxon>Chytridiomycota incertae sedis</taxon>
        <taxon>Chytridiomycetes</taxon>
        <taxon>Spizellomycetales</taxon>
        <taxon>Powellomycetaceae</taxon>
        <taxon>Geranomyces</taxon>
    </lineage>
</organism>
<dbReference type="GO" id="GO:0006914">
    <property type="term" value="P:autophagy"/>
    <property type="evidence" value="ECO:0007669"/>
    <property type="project" value="UniProtKB-KW"/>
</dbReference>
<evidence type="ECO:0000256" key="1">
    <source>
        <dbReference type="ARBA" id="ARBA00004148"/>
    </source>
</evidence>
<evidence type="ECO:0000256" key="12">
    <source>
        <dbReference type="ARBA" id="ARBA00025740"/>
    </source>
</evidence>
<keyword evidence="11" id="KW-0472">Membrane</keyword>
<keyword evidence="9" id="KW-0653">Protein transport</keyword>
<keyword evidence="10" id="KW-0072">Autophagy</keyword>
<gene>
    <name evidence="14" type="primary">ATG18</name>
    <name evidence="14" type="ORF">HDU87_004115</name>
</gene>
<dbReference type="InterPro" id="IPR001680">
    <property type="entry name" value="WD40_rpt"/>
</dbReference>
<dbReference type="SMART" id="SM00320">
    <property type="entry name" value="WD40"/>
    <property type="match status" value="2"/>
</dbReference>
<comment type="subcellular location">
    <subcellularLocation>
        <location evidence="2">Endosome membrane</location>
        <topology evidence="2">Peripheral membrane protein</topology>
    </subcellularLocation>
    <subcellularLocation>
        <location evidence="3">Preautophagosomal structure membrane</location>
        <topology evidence="3">Peripheral membrane protein</topology>
    </subcellularLocation>
    <subcellularLocation>
        <location evidence="1">Vacuole membrane</location>
        <topology evidence="1">Peripheral membrane protein</topology>
    </subcellularLocation>
</comment>
<dbReference type="GO" id="GO:0005774">
    <property type="term" value="C:vacuolar membrane"/>
    <property type="evidence" value="ECO:0007669"/>
    <property type="project" value="UniProtKB-SubCell"/>
</dbReference>
<reference evidence="14" key="1">
    <citation type="submission" date="2020-05" db="EMBL/GenBank/DDBJ databases">
        <title>Phylogenomic resolution of chytrid fungi.</title>
        <authorList>
            <person name="Stajich J.E."/>
            <person name="Amses K."/>
            <person name="Simmons R."/>
            <person name="Seto K."/>
            <person name="Myers J."/>
            <person name="Bonds A."/>
            <person name="Quandt C.A."/>
            <person name="Barry K."/>
            <person name="Liu P."/>
            <person name="Grigoriev I."/>
            <person name="Longcore J.E."/>
            <person name="James T.Y."/>
        </authorList>
    </citation>
    <scope>NUCLEOTIDE SEQUENCE</scope>
    <source>
        <strain evidence="14">JEL0379</strain>
    </source>
</reference>
<keyword evidence="8" id="KW-0967">Endosome</keyword>
<evidence type="ECO:0000313" key="14">
    <source>
        <dbReference type="EMBL" id="KAJ3184711.1"/>
    </source>
</evidence>
<comment type="caution">
    <text evidence="14">The sequence shown here is derived from an EMBL/GenBank/DDBJ whole genome shotgun (WGS) entry which is preliminary data.</text>
</comment>
<evidence type="ECO:0000256" key="13">
    <source>
        <dbReference type="ARBA" id="ARBA00039247"/>
    </source>
</evidence>
<dbReference type="AlphaFoldDB" id="A0AAD5TR01"/>
<evidence type="ECO:0000256" key="2">
    <source>
        <dbReference type="ARBA" id="ARBA00004481"/>
    </source>
</evidence>
<dbReference type="GO" id="GO:0015031">
    <property type="term" value="P:protein transport"/>
    <property type="evidence" value="ECO:0007669"/>
    <property type="project" value="UniProtKB-KW"/>
</dbReference>
<dbReference type="Proteomes" id="UP001212152">
    <property type="component" value="Unassembled WGS sequence"/>
</dbReference>
<sequence>MNIGRKSNNELLFINFNHDFSCISVGTRTGYRIYNCDPTGKCYSKSDGGVGIVEMLFCTSLVALVGAGEQPAFSPRRLQITNTKRQSNVCELTFITAILAVKLNRKRLMVVLEEHIYVYDISNMKLLHTIDTSPNPNALCALSPDSDNCYIAYPPNASGAAGELLLFDAISLQAINILQAHKSPLSCIGFNYKGTMVATASDQGTIIRVFSVPTGDKLFQFRRGTTSSRIYSIAFNVENTLLCVSSGNDTVHVFKLISEEEKKTQDEILERRRSSSSNLRKHSVISSLKNPLVNAAGSVGSYFLPEKISEMWEPSRDFCFAKLPAESKGSPNICAVTSSSPPFLAVVTAEGWFYQYQMDMENGGECTLIRKISLLENDADRPLASPI</sequence>
<dbReference type="GO" id="GO:0010008">
    <property type="term" value="C:endosome membrane"/>
    <property type="evidence" value="ECO:0007669"/>
    <property type="project" value="UniProtKB-SubCell"/>
</dbReference>
<dbReference type="InterPro" id="IPR036322">
    <property type="entry name" value="WD40_repeat_dom_sf"/>
</dbReference>
<dbReference type="PANTHER" id="PTHR11227">
    <property type="entry name" value="WD-REPEAT PROTEIN INTERACTING WITH PHOSPHOINOSIDES WIPI -RELATED"/>
    <property type="match status" value="1"/>
</dbReference>
<keyword evidence="5" id="KW-0926">Vacuole</keyword>
<dbReference type="InterPro" id="IPR015943">
    <property type="entry name" value="WD40/YVTN_repeat-like_dom_sf"/>
</dbReference>
<accession>A0AAD5TR01</accession>
<comment type="similarity">
    <text evidence="12">Belongs to the WD repeat PROPPIN family.</text>
</comment>
<dbReference type="Pfam" id="PF21032">
    <property type="entry name" value="PROPPIN"/>
    <property type="match status" value="1"/>
</dbReference>
<dbReference type="FunFam" id="2.130.10.10:FF:000965">
    <property type="entry name" value="Autophagy-like protein 18 Atg18"/>
    <property type="match status" value="1"/>
</dbReference>
<name>A0AAD5TR01_9FUNG</name>
<dbReference type="EMBL" id="JADGJQ010000003">
    <property type="protein sequence ID" value="KAJ3184711.1"/>
    <property type="molecule type" value="Genomic_DNA"/>
</dbReference>
<evidence type="ECO:0000256" key="6">
    <source>
        <dbReference type="ARBA" id="ARBA00022574"/>
    </source>
</evidence>
<evidence type="ECO:0000256" key="11">
    <source>
        <dbReference type="ARBA" id="ARBA00023136"/>
    </source>
</evidence>
<keyword evidence="7" id="KW-0677">Repeat</keyword>
<evidence type="ECO:0000256" key="3">
    <source>
        <dbReference type="ARBA" id="ARBA00004623"/>
    </source>
</evidence>